<proteinExistence type="predicted"/>
<dbReference type="InterPro" id="IPR000866">
    <property type="entry name" value="AhpC/TSA"/>
</dbReference>
<feature type="domain" description="Thioredoxin" evidence="2">
    <location>
        <begin position="45"/>
        <end position="187"/>
    </location>
</feature>
<gene>
    <name evidence="3" type="ORF">D9Q81_01060</name>
</gene>
<dbReference type="PROSITE" id="PS51352">
    <property type="entry name" value="THIOREDOXIN_2"/>
    <property type="match status" value="1"/>
</dbReference>
<dbReference type="InterPro" id="IPR013766">
    <property type="entry name" value="Thioredoxin_domain"/>
</dbReference>
<dbReference type="PANTHER" id="PTHR42852">
    <property type="entry name" value="THIOL:DISULFIDE INTERCHANGE PROTEIN DSBE"/>
    <property type="match status" value="1"/>
</dbReference>
<dbReference type="AlphaFoldDB" id="A0A429GA05"/>
<dbReference type="Pfam" id="PF00578">
    <property type="entry name" value="AhpC-TSA"/>
    <property type="match status" value="1"/>
</dbReference>
<dbReference type="GO" id="GO:0016209">
    <property type="term" value="F:antioxidant activity"/>
    <property type="evidence" value="ECO:0007669"/>
    <property type="project" value="InterPro"/>
</dbReference>
<dbReference type="CDD" id="cd02966">
    <property type="entry name" value="TlpA_like_family"/>
    <property type="match status" value="1"/>
</dbReference>
<dbReference type="InterPro" id="IPR036249">
    <property type="entry name" value="Thioredoxin-like_sf"/>
</dbReference>
<evidence type="ECO:0000259" key="2">
    <source>
        <dbReference type="PROSITE" id="PS51352"/>
    </source>
</evidence>
<evidence type="ECO:0000313" key="3">
    <source>
        <dbReference type="EMBL" id="RSN70626.1"/>
    </source>
</evidence>
<comment type="caution">
    <text evidence="3">The sequence shown here is derived from an EMBL/GenBank/DDBJ whole genome shotgun (WGS) entry which is preliminary data.</text>
</comment>
<dbReference type="EMBL" id="RCOR01000006">
    <property type="protein sequence ID" value="RSN70626.1"/>
    <property type="molecule type" value="Genomic_DNA"/>
</dbReference>
<feature type="transmembrane region" description="Helical" evidence="1">
    <location>
        <begin position="212"/>
        <end position="232"/>
    </location>
</feature>
<keyword evidence="1" id="KW-0472">Membrane</keyword>
<dbReference type="Proteomes" id="UP000278149">
    <property type="component" value="Unassembled WGS sequence"/>
</dbReference>
<reference evidence="3 4" key="1">
    <citation type="submission" date="2018-10" db="EMBL/GenBank/DDBJ databases">
        <title>Co-occurring genomic capacity for anaerobic methane metabolism and dissimilatory sulfite reduction discovered in the Korarchaeota.</title>
        <authorList>
            <person name="Mckay L.J."/>
            <person name="Dlakic M."/>
            <person name="Fields M.W."/>
            <person name="Delmont T.O."/>
            <person name="Eren A.M."/>
            <person name="Jay Z.J."/>
            <person name="Klingelsmith K.B."/>
            <person name="Rusch D.B."/>
            <person name="Inskeep W.P."/>
        </authorList>
    </citation>
    <scope>NUCLEOTIDE SEQUENCE [LARGE SCALE GENOMIC DNA]</scope>
    <source>
        <strain evidence="3 4">WS</strain>
    </source>
</reference>
<evidence type="ECO:0000256" key="1">
    <source>
        <dbReference type="SAM" id="Phobius"/>
    </source>
</evidence>
<dbReference type="GO" id="GO:0016491">
    <property type="term" value="F:oxidoreductase activity"/>
    <property type="evidence" value="ECO:0007669"/>
    <property type="project" value="InterPro"/>
</dbReference>
<dbReference type="InterPro" id="IPR050553">
    <property type="entry name" value="Thioredoxin_ResA/DsbE_sf"/>
</dbReference>
<name>A0A429GA05_9CREN</name>
<accession>A0A429GA05</accession>
<keyword evidence="1" id="KW-0812">Transmembrane</keyword>
<evidence type="ECO:0000313" key="4">
    <source>
        <dbReference type="Proteomes" id="UP000278149"/>
    </source>
</evidence>
<protein>
    <submittedName>
        <fullName evidence="3">TlpA family protein disulfide reductase</fullName>
    </submittedName>
</protein>
<dbReference type="Gene3D" id="3.40.30.10">
    <property type="entry name" value="Glutaredoxin"/>
    <property type="match status" value="1"/>
</dbReference>
<keyword evidence="1" id="KW-1133">Transmembrane helix</keyword>
<organism evidence="3 4">
    <name type="scientific">Candidatus Korarchaeum cryptofilum</name>
    <dbReference type="NCBI Taxonomy" id="498846"/>
    <lineage>
        <taxon>Archaea</taxon>
        <taxon>Thermoproteota</taxon>
        <taxon>Candidatus Korarchaeia</taxon>
        <taxon>Candidatus Korarchaeales</taxon>
        <taxon>Candidatus Korarchaeaceae</taxon>
        <taxon>Candidatus Korarchaeum</taxon>
    </lineage>
</organism>
<dbReference type="PANTHER" id="PTHR42852:SF10">
    <property type="entry name" value="BACTERIOFERRITIN COMIGRATORY PROTEIN"/>
    <property type="match status" value="1"/>
</dbReference>
<dbReference type="SUPFAM" id="SSF52833">
    <property type="entry name" value="Thioredoxin-like"/>
    <property type="match status" value="1"/>
</dbReference>
<sequence length="240" mass="25832">MQVLRHPADSCYVRWEEDGGDQDLRYAALLIIMLLIPSIAASALPKEGSKAPVMRAVTYDGKAVSTTSLQGKIVVLMFVAEWCPHCREELPALSKAWKEYGLESGDIVGIVMMVSSSESKAIEFFKSVNPPSNWKLVLEGEDTAESFGVPGVPTTVVIDRSWTVAGVFVGAQSPDKVLEPAIKLVGAGSQGNYTSVTFPATPSTTPKSEGGVQTILIVIIALALATVIYLGYRMRGKRKK</sequence>